<evidence type="ECO:0000259" key="3">
    <source>
        <dbReference type="PROSITE" id="PS50043"/>
    </source>
</evidence>
<sequence>MNSISVMTIGVGGIFLWALQNYLKEKDNLKVTSCKYKSEQSTIEAIRVYNPHVLIFEFDLEICLKVSFMNLKSTFPNLKIILLAIDKNYHLYNKNIGGIDAFLTKEVEISDIYKTITMVYSQFKISNLRSSENSLSSQEQKVLECITLGLSNKEIAKSLHICNRTVSYYISNIFYKLDASNRAQAVLKGILKGYVKHDIIQQMIH</sequence>
<dbReference type="PROSITE" id="PS50043">
    <property type="entry name" value="HTH_LUXR_2"/>
    <property type="match status" value="1"/>
</dbReference>
<accession>A0A919YA64</accession>
<evidence type="ECO:0000256" key="1">
    <source>
        <dbReference type="ARBA" id="ARBA00023015"/>
    </source>
</evidence>
<dbReference type="InterPro" id="IPR051015">
    <property type="entry name" value="EvgA-like"/>
</dbReference>
<dbReference type="GO" id="GO:0003677">
    <property type="term" value="F:DNA binding"/>
    <property type="evidence" value="ECO:0007669"/>
    <property type="project" value="InterPro"/>
</dbReference>
<dbReference type="Pfam" id="PF00196">
    <property type="entry name" value="GerE"/>
    <property type="match status" value="1"/>
</dbReference>
<dbReference type="PANTHER" id="PTHR45566">
    <property type="entry name" value="HTH-TYPE TRANSCRIPTIONAL REGULATOR YHJB-RELATED"/>
    <property type="match status" value="1"/>
</dbReference>
<dbReference type="RefSeq" id="WP_194233315.1">
    <property type="nucleotide sequence ID" value="NZ_AP025343.1"/>
</dbReference>
<protein>
    <recommendedName>
        <fullName evidence="3">HTH luxR-type domain-containing protein</fullName>
    </recommendedName>
</protein>
<dbReference type="GO" id="GO:0006355">
    <property type="term" value="P:regulation of DNA-templated transcription"/>
    <property type="evidence" value="ECO:0007669"/>
    <property type="project" value="InterPro"/>
</dbReference>
<reference evidence="4 5" key="1">
    <citation type="submission" date="2021-03" db="EMBL/GenBank/DDBJ databases">
        <title>Antimicrobial resistance genes in bacteria isolated from Japanese honey, and their potential for conferring macrolide and lincosamide resistance in the American foulbrood pathogen Paenibacillus larvae.</title>
        <authorList>
            <person name="Okamoto M."/>
            <person name="Kumagai M."/>
            <person name="Kanamori H."/>
            <person name="Takamatsu D."/>
        </authorList>
    </citation>
    <scope>NUCLEOTIDE SEQUENCE [LARGE SCALE GENOMIC DNA]</scope>
    <source>
        <strain evidence="4 5">J34TS1</strain>
    </source>
</reference>
<dbReference type="CDD" id="cd06170">
    <property type="entry name" value="LuxR_C_like"/>
    <property type="match status" value="1"/>
</dbReference>
<proteinExistence type="predicted"/>
<dbReference type="AlphaFoldDB" id="A0A919YA64"/>
<dbReference type="EMBL" id="BORT01000004">
    <property type="protein sequence ID" value="GIO46664.1"/>
    <property type="molecule type" value="Genomic_DNA"/>
</dbReference>
<comment type="caution">
    <text evidence="4">The sequence shown here is derived from an EMBL/GenBank/DDBJ whole genome shotgun (WGS) entry which is preliminary data.</text>
</comment>
<dbReference type="PRINTS" id="PR00038">
    <property type="entry name" value="HTHLUXR"/>
</dbReference>
<keyword evidence="5" id="KW-1185">Reference proteome</keyword>
<dbReference type="InterPro" id="IPR000792">
    <property type="entry name" value="Tscrpt_reg_LuxR_C"/>
</dbReference>
<evidence type="ECO:0000256" key="2">
    <source>
        <dbReference type="ARBA" id="ARBA00023163"/>
    </source>
</evidence>
<organism evidence="4 5">
    <name type="scientific">Paenibacillus azoreducens</name>
    <dbReference type="NCBI Taxonomy" id="116718"/>
    <lineage>
        <taxon>Bacteria</taxon>
        <taxon>Bacillati</taxon>
        <taxon>Bacillota</taxon>
        <taxon>Bacilli</taxon>
        <taxon>Bacillales</taxon>
        <taxon>Paenibacillaceae</taxon>
        <taxon>Paenibacillus</taxon>
    </lineage>
</organism>
<dbReference type="InterPro" id="IPR016032">
    <property type="entry name" value="Sig_transdc_resp-reg_C-effctor"/>
</dbReference>
<dbReference type="Proteomes" id="UP000682811">
    <property type="component" value="Unassembled WGS sequence"/>
</dbReference>
<keyword evidence="2" id="KW-0804">Transcription</keyword>
<dbReference type="Gene3D" id="3.40.50.2300">
    <property type="match status" value="1"/>
</dbReference>
<dbReference type="SMART" id="SM00421">
    <property type="entry name" value="HTH_LUXR"/>
    <property type="match status" value="1"/>
</dbReference>
<dbReference type="PANTHER" id="PTHR45566:SF1">
    <property type="entry name" value="HTH-TYPE TRANSCRIPTIONAL REGULATOR YHJB-RELATED"/>
    <property type="match status" value="1"/>
</dbReference>
<name>A0A919YA64_9BACL</name>
<dbReference type="SUPFAM" id="SSF46894">
    <property type="entry name" value="C-terminal effector domain of the bipartite response regulators"/>
    <property type="match status" value="1"/>
</dbReference>
<keyword evidence="1" id="KW-0805">Transcription regulation</keyword>
<dbReference type="PROSITE" id="PS00622">
    <property type="entry name" value="HTH_LUXR_1"/>
    <property type="match status" value="1"/>
</dbReference>
<evidence type="ECO:0000313" key="4">
    <source>
        <dbReference type="EMBL" id="GIO46664.1"/>
    </source>
</evidence>
<evidence type="ECO:0000313" key="5">
    <source>
        <dbReference type="Proteomes" id="UP000682811"/>
    </source>
</evidence>
<gene>
    <name evidence="4" type="ORF">J34TS1_14290</name>
</gene>
<feature type="domain" description="HTH luxR-type" evidence="3">
    <location>
        <begin position="128"/>
        <end position="193"/>
    </location>
</feature>